<keyword evidence="1" id="KW-1133">Transmembrane helix</keyword>
<protein>
    <submittedName>
        <fullName evidence="2">Uncharacterized protein</fullName>
    </submittedName>
</protein>
<sequence>MFMEAAVEGEDTQALFILDVLDNRLIYASTGALLSVIGLFMLGMAAYNRLRADAA</sequence>
<keyword evidence="1" id="KW-0812">Transmembrane</keyword>
<proteinExistence type="predicted"/>
<gene>
    <name evidence="2" type="ordered locus">Arch_1779</name>
</gene>
<dbReference type="Proteomes" id="UP000000376">
    <property type="component" value="Chromosome"/>
</dbReference>
<evidence type="ECO:0000313" key="2">
    <source>
        <dbReference type="EMBL" id="ADH93459.1"/>
    </source>
</evidence>
<reference evidence="2 3" key="1">
    <citation type="journal article" date="2010" name="Stand. Genomic Sci.">
        <title>Complete genome sequence of Arcanobacterium haemolyticum type strain (11018).</title>
        <authorList>
            <person name="Yasawong M."/>
            <person name="Teshima H."/>
            <person name="Lapidus A."/>
            <person name="Nolan M."/>
            <person name="Lucas S."/>
            <person name="Glavina Del Rio T."/>
            <person name="Tice H."/>
            <person name="Cheng J."/>
            <person name="Bruce D."/>
            <person name="Detter C."/>
            <person name="Tapia R."/>
            <person name="Han C."/>
            <person name="Goodwin L."/>
            <person name="Pitluck S."/>
            <person name="Liolios K."/>
            <person name="Ivanova N."/>
            <person name="Mavromatis K."/>
            <person name="Mikhailova N."/>
            <person name="Pati A."/>
            <person name="Chen A."/>
            <person name="Palaniappan K."/>
            <person name="Land M."/>
            <person name="Hauser L."/>
            <person name="Chang Y."/>
            <person name="Jeffries C."/>
            <person name="Rohde M."/>
            <person name="Sikorski J."/>
            <person name="Pukall R."/>
            <person name="Goker M."/>
            <person name="Woyke T."/>
            <person name="Bristow J."/>
            <person name="Eisen J."/>
            <person name="Markowitz V."/>
            <person name="Hugenholtz P."/>
            <person name="Kyrpides N."/>
            <person name="Klenk H."/>
        </authorList>
    </citation>
    <scope>NUCLEOTIDE SEQUENCE [LARGE SCALE GENOMIC DNA]</scope>
    <source>
        <strain evidence="3">ATCC 9345 / DSM 20595 / CCUG 17215 / LMG 16163 / NBRC 15585 / NCTC 8452 / 11018</strain>
    </source>
</reference>
<evidence type="ECO:0000313" key="3">
    <source>
        <dbReference type="Proteomes" id="UP000000376"/>
    </source>
</evidence>
<accession>D7BLC9</accession>
<name>D7BLC9_ARCHD</name>
<keyword evidence="3" id="KW-1185">Reference proteome</keyword>
<dbReference type="RefSeq" id="WP_013170945.1">
    <property type="nucleotide sequence ID" value="NC_014218.1"/>
</dbReference>
<dbReference type="AlphaFoldDB" id="D7BLC9"/>
<dbReference type="HOGENOM" id="CLU_3021793_0_0_11"/>
<feature type="transmembrane region" description="Helical" evidence="1">
    <location>
        <begin position="25"/>
        <end position="47"/>
    </location>
</feature>
<dbReference type="EMBL" id="CP002045">
    <property type="protein sequence ID" value="ADH93459.1"/>
    <property type="molecule type" value="Genomic_DNA"/>
</dbReference>
<evidence type="ECO:0000256" key="1">
    <source>
        <dbReference type="SAM" id="Phobius"/>
    </source>
</evidence>
<dbReference type="KEGG" id="ahe:Arch_1779"/>
<organism evidence="2 3">
    <name type="scientific">Arcanobacterium haemolyticum (strain ATCC 9345 / DSM 20595 / CCM 5947 / CCUG 17215 / LMG 16163 / NBRC 15585 / NCTC 8452 / 11018)</name>
    <dbReference type="NCBI Taxonomy" id="644284"/>
    <lineage>
        <taxon>Bacteria</taxon>
        <taxon>Bacillati</taxon>
        <taxon>Actinomycetota</taxon>
        <taxon>Actinomycetes</taxon>
        <taxon>Actinomycetales</taxon>
        <taxon>Actinomycetaceae</taxon>
        <taxon>Arcanobacterium</taxon>
    </lineage>
</organism>
<keyword evidence="1" id="KW-0472">Membrane</keyword>